<dbReference type="Gene3D" id="3.30.160.60">
    <property type="entry name" value="Classic Zinc Finger"/>
    <property type="match status" value="2"/>
</dbReference>
<keyword evidence="3 6" id="KW-0863">Zinc-finger</keyword>
<reference evidence="9" key="1">
    <citation type="journal article" date="2020" name="Nat. Ecol. Evol.">
        <title>Deeply conserved synteny resolves early events in vertebrate evolution.</title>
        <authorList>
            <person name="Simakov O."/>
            <person name="Marletaz F."/>
            <person name="Yue J.X."/>
            <person name="O'Connell B."/>
            <person name="Jenkins J."/>
            <person name="Brandt A."/>
            <person name="Calef R."/>
            <person name="Tung C.H."/>
            <person name="Huang T.K."/>
            <person name="Schmutz J."/>
            <person name="Satoh N."/>
            <person name="Yu J.K."/>
            <person name="Putnam N.H."/>
            <person name="Green R.E."/>
            <person name="Rokhsar D.S."/>
        </authorList>
    </citation>
    <scope>NUCLEOTIDE SEQUENCE [LARGE SCALE GENOMIC DNA]</scope>
    <source>
        <strain evidence="9">S238N-H82</strain>
    </source>
</reference>
<evidence type="ECO:0000313" key="10">
    <source>
        <dbReference type="RefSeq" id="XP_035697040.1"/>
    </source>
</evidence>
<dbReference type="GO" id="GO:0008270">
    <property type="term" value="F:zinc ion binding"/>
    <property type="evidence" value="ECO:0007669"/>
    <property type="project" value="UniProtKB-KW"/>
</dbReference>
<feature type="region of interest" description="Disordered" evidence="7">
    <location>
        <begin position="87"/>
        <end position="131"/>
    </location>
</feature>
<keyword evidence="9" id="KW-1185">Reference proteome</keyword>
<keyword evidence="1" id="KW-0479">Metal-binding</keyword>
<accession>A0A9J7NBM7</accession>
<dbReference type="PANTHER" id="PTHR24388:SF53">
    <property type="entry name" value="CHORION TRANSCRIPTION FACTOR CF2-RELATED"/>
    <property type="match status" value="1"/>
</dbReference>
<evidence type="ECO:0000256" key="2">
    <source>
        <dbReference type="ARBA" id="ARBA00022737"/>
    </source>
</evidence>
<dbReference type="PANTHER" id="PTHR24388">
    <property type="entry name" value="ZINC FINGER PROTEIN"/>
    <property type="match status" value="1"/>
</dbReference>
<dbReference type="AlphaFoldDB" id="A0A9J7NBM7"/>
<dbReference type="PROSITE" id="PS50157">
    <property type="entry name" value="ZINC_FINGER_C2H2_2"/>
    <property type="match status" value="3"/>
</dbReference>
<reference evidence="10 11" key="2">
    <citation type="submission" date="2025-04" db="UniProtKB">
        <authorList>
            <consortium name="RefSeq"/>
        </authorList>
    </citation>
    <scope>IDENTIFICATION</scope>
    <source>
        <strain evidence="10 11">S238N-H82</strain>
        <tissue evidence="10 11">Testes</tissue>
    </source>
</reference>
<evidence type="ECO:0000256" key="7">
    <source>
        <dbReference type="SAM" id="MobiDB-lite"/>
    </source>
</evidence>
<feature type="compositionally biased region" description="Basic and acidic residues" evidence="7">
    <location>
        <begin position="370"/>
        <end position="381"/>
    </location>
</feature>
<dbReference type="RefSeq" id="XP_035697041.1">
    <property type="nucleotide sequence ID" value="XM_035841148.1"/>
</dbReference>
<feature type="region of interest" description="Disordered" evidence="7">
    <location>
        <begin position="144"/>
        <end position="187"/>
    </location>
</feature>
<dbReference type="SUPFAM" id="SSF57667">
    <property type="entry name" value="beta-beta-alpha zinc fingers"/>
    <property type="match status" value="2"/>
</dbReference>
<evidence type="ECO:0000256" key="3">
    <source>
        <dbReference type="ARBA" id="ARBA00022771"/>
    </source>
</evidence>
<keyword evidence="4" id="KW-0862">Zinc</keyword>
<evidence type="ECO:0000256" key="5">
    <source>
        <dbReference type="ARBA" id="ARBA00023242"/>
    </source>
</evidence>
<sequence length="495" mass="54253">MRQKQAPLRIEDDIESEDITMAAAATEDFHRESGDGLCGDFSCPHCAFSVDQDVMLKVLKHFFNCTSLQYIIDLSVGNAASLGAAKHSAPRRASKAPQPHSEPVRHAEPPTKRRATEARATPPQESPRIVTTQAPTLLARLNAAQSRTQTVSQREIPPEPEHHTRPRQVETVQPRAPETTTTTTTSAASVELPSITTIKEEPGAGAACIVEPTAPTLFDDPMHTQKDTDSAMGMKRDTDNVGSMLDALPGTSSSGLFSEDLNFGGAGPSFVQSDPSQEDSTSGNGHHDPAAASLKQTVGGGSSLFQHNFRGIPVELGVPSFMSQSQNTSQPEGHGGYVCGQCRRHFLSHHALVTHVKEDHFSAPRPPSYHLEEATNEREPDAQFETPTAPVIQQPPMTGASGPSEDTEQYPCSHCDRMFKAKSSLMNHLKSQHEKIACAICGMELSNKFSHDRHFKLKHCDQRDFACFQCGKTFKLRDHYRRHMQKSHQDTLSHM</sequence>
<feature type="region of interest" description="Disordered" evidence="7">
    <location>
        <begin position="359"/>
        <end position="383"/>
    </location>
</feature>
<feature type="domain" description="C2H2-type" evidence="8">
    <location>
        <begin position="337"/>
        <end position="366"/>
    </location>
</feature>
<feature type="domain" description="C2H2-type" evidence="8">
    <location>
        <begin position="410"/>
        <end position="433"/>
    </location>
</feature>
<dbReference type="Pfam" id="PF00096">
    <property type="entry name" value="zf-C2H2"/>
    <property type="match status" value="2"/>
</dbReference>
<evidence type="ECO:0000256" key="4">
    <source>
        <dbReference type="ARBA" id="ARBA00022833"/>
    </source>
</evidence>
<feature type="region of interest" description="Disordered" evidence="7">
    <location>
        <begin position="263"/>
        <end position="295"/>
    </location>
</feature>
<dbReference type="InterPro" id="IPR013087">
    <property type="entry name" value="Znf_C2H2_type"/>
</dbReference>
<dbReference type="RefSeq" id="XP_035697040.1">
    <property type="nucleotide sequence ID" value="XM_035841147.1"/>
</dbReference>
<protein>
    <submittedName>
        <fullName evidence="10 11">Zinc finger protein 408-like isoform X42</fullName>
    </submittedName>
</protein>
<evidence type="ECO:0000259" key="8">
    <source>
        <dbReference type="PROSITE" id="PS50157"/>
    </source>
</evidence>
<feature type="domain" description="C2H2-type" evidence="8">
    <location>
        <begin position="465"/>
        <end position="493"/>
    </location>
</feature>
<dbReference type="InterPro" id="IPR050527">
    <property type="entry name" value="Snail/Krueppel_Znf"/>
</dbReference>
<name>A0A9J7NBM7_BRAFL</name>
<dbReference type="InterPro" id="IPR036236">
    <property type="entry name" value="Znf_C2H2_sf"/>
</dbReference>
<feature type="compositionally biased region" description="Polar residues" evidence="7">
    <location>
        <begin position="270"/>
        <end position="284"/>
    </location>
</feature>
<keyword evidence="2" id="KW-0677">Repeat</keyword>
<evidence type="ECO:0000313" key="9">
    <source>
        <dbReference type="Proteomes" id="UP000001554"/>
    </source>
</evidence>
<keyword evidence="5" id="KW-0539">Nucleus</keyword>
<feature type="compositionally biased region" description="Polar residues" evidence="7">
    <location>
        <begin position="144"/>
        <end position="153"/>
    </location>
</feature>
<evidence type="ECO:0000256" key="6">
    <source>
        <dbReference type="PROSITE-ProRule" id="PRU00042"/>
    </source>
</evidence>
<proteinExistence type="predicted"/>
<dbReference type="SMART" id="SM00355">
    <property type="entry name" value="ZnF_C2H2"/>
    <property type="match status" value="4"/>
</dbReference>
<organism evidence="9 10">
    <name type="scientific">Branchiostoma floridae</name>
    <name type="common">Florida lancelet</name>
    <name type="synonym">Amphioxus</name>
    <dbReference type="NCBI Taxonomy" id="7739"/>
    <lineage>
        <taxon>Eukaryota</taxon>
        <taxon>Metazoa</taxon>
        <taxon>Chordata</taxon>
        <taxon>Cephalochordata</taxon>
        <taxon>Leptocardii</taxon>
        <taxon>Amphioxiformes</taxon>
        <taxon>Branchiostomatidae</taxon>
        <taxon>Branchiostoma</taxon>
    </lineage>
</organism>
<evidence type="ECO:0000313" key="11">
    <source>
        <dbReference type="RefSeq" id="XP_035697041.1"/>
    </source>
</evidence>
<dbReference type="Proteomes" id="UP000001554">
    <property type="component" value="Chromosome 14"/>
</dbReference>
<dbReference type="PROSITE" id="PS00028">
    <property type="entry name" value="ZINC_FINGER_C2H2_1"/>
    <property type="match status" value="3"/>
</dbReference>
<feature type="compositionally biased region" description="Basic and acidic residues" evidence="7">
    <location>
        <begin position="102"/>
        <end position="117"/>
    </location>
</feature>
<evidence type="ECO:0000256" key="1">
    <source>
        <dbReference type="ARBA" id="ARBA00022723"/>
    </source>
</evidence>
<gene>
    <name evidence="10 11" type="primary">LOC118430328</name>
</gene>
<dbReference type="GeneID" id="118430328"/>